<dbReference type="Pfam" id="PF09954">
    <property type="entry name" value="DUF2188"/>
    <property type="match status" value="1"/>
</dbReference>
<proteinExistence type="predicted"/>
<dbReference type="EMBL" id="POUK01000004">
    <property type="protein sequence ID" value="PNF76052.1"/>
    <property type="molecule type" value="Genomic_DNA"/>
</dbReference>
<evidence type="ECO:0008006" key="4">
    <source>
        <dbReference type="Google" id="ProtNLM"/>
    </source>
</evidence>
<accession>A0A8E2QC27</accession>
<organism evidence="2 3">
    <name type="scientific">Stutzerimonas degradans</name>
    <dbReference type="NCBI Taxonomy" id="2968968"/>
    <lineage>
        <taxon>Bacteria</taxon>
        <taxon>Pseudomonadati</taxon>
        <taxon>Pseudomonadota</taxon>
        <taxon>Gammaproteobacteria</taxon>
        <taxon>Pseudomonadales</taxon>
        <taxon>Pseudomonadaceae</taxon>
        <taxon>Stutzerimonas</taxon>
    </lineage>
</organism>
<dbReference type="Proteomes" id="UP000235881">
    <property type="component" value="Unassembled WGS sequence"/>
</dbReference>
<feature type="compositionally biased region" description="Basic and acidic residues" evidence="1">
    <location>
        <begin position="51"/>
        <end position="64"/>
    </location>
</feature>
<sequence>METYHITREANRWLLREEGDPRVLIETASREAALEQARDYMKLRTATVKVHGSDGEVEEERHYPQEQNPRATGG</sequence>
<evidence type="ECO:0000313" key="2">
    <source>
        <dbReference type="EMBL" id="PNF76052.1"/>
    </source>
</evidence>
<keyword evidence="3" id="KW-1185">Reference proteome</keyword>
<dbReference type="AlphaFoldDB" id="A0A8E2QC27"/>
<feature type="region of interest" description="Disordered" evidence="1">
    <location>
        <begin position="51"/>
        <end position="74"/>
    </location>
</feature>
<dbReference type="InterPro" id="IPR018691">
    <property type="entry name" value="DUF2188"/>
</dbReference>
<feature type="compositionally biased region" description="Polar residues" evidence="1">
    <location>
        <begin position="65"/>
        <end position="74"/>
    </location>
</feature>
<name>A0A8E2QC27_9GAMM</name>
<comment type="caution">
    <text evidence="2">The sequence shown here is derived from an EMBL/GenBank/DDBJ whole genome shotgun (WGS) entry which is preliminary data.</text>
</comment>
<reference evidence="2 3" key="1">
    <citation type="submission" date="2018-01" db="EMBL/GenBank/DDBJ databases">
        <title>Denitrification phenotypes of diverse strains of Pseudomonas stutzeri.</title>
        <authorList>
            <person name="Milligan D.A."/>
            <person name="Bergaust L."/>
            <person name="Bakken L.R."/>
            <person name="Frostegard A."/>
        </authorList>
    </citation>
    <scope>NUCLEOTIDE SEQUENCE [LARGE SCALE GENOMIC DNA]</scope>
    <source>
        <strain evidence="2 3">DSM 50238</strain>
    </source>
</reference>
<evidence type="ECO:0000256" key="1">
    <source>
        <dbReference type="SAM" id="MobiDB-lite"/>
    </source>
</evidence>
<gene>
    <name evidence="2" type="ORF">CXK95_11555</name>
</gene>
<evidence type="ECO:0000313" key="3">
    <source>
        <dbReference type="Proteomes" id="UP000235881"/>
    </source>
</evidence>
<protein>
    <recommendedName>
        <fullName evidence="4">DUF2188 domain-containing protein</fullName>
    </recommendedName>
</protein>
<dbReference type="RefSeq" id="WP_102828736.1">
    <property type="nucleotide sequence ID" value="NZ_CP065721.1"/>
</dbReference>